<dbReference type="CDD" id="cd00088">
    <property type="entry name" value="HPT"/>
    <property type="match status" value="1"/>
</dbReference>
<dbReference type="CDD" id="cd00082">
    <property type="entry name" value="HisKA"/>
    <property type="match status" value="1"/>
</dbReference>
<evidence type="ECO:0000256" key="19">
    <source>
        <dbReference type="SAM" id="Phobius"/>
    </source>
</evidence>
<keyword evidence="14 19" id="KW-0472">Membrane</keyword>
<reference evidence="26 27" key="1">
    <citation type="submission" date="2018-01" db="EMBL/GenBank/DDBJ databases">
        <authorList>
            <person name="Paulsen S."/>
            <person name="Gram L.K."/>
        </authorList>
    </citation>
    <scope>NUCLEOTIDE SEQUENCE [LARGE SCALE GENOMIC DNA]</scope>
    <source>
        <strain evidence="26 27">S2676</strain>
    </source>
</reference>
<keyword evidence="12 19" id="KW-1133">Transmembrane helix</keyword>
<comment type="caution">
    <text evidence="26">The sequence shown here is derived from an EMBL/GenBank/DDBJ whole genome shotgun (WGS) entry which is preliminary data.</text>
</comment>
<dbReference type="Gene3D" id="1.10.287.130">
    <property type="match status" value="1"/>
</dbReference>
<dbReference type="SMART" id="SM00073">
    <property type="entry name" value="HPT"/>
    <property type="match status" value="1"/>
</dbReference>
<evidence type="ECO:0000256" key="8">
    <source>
        <dbReference type="ARBA" id="ARBA00022692"/>
    </source>
</evidence>
<comment type="catalytic activity">
    <reaction evidence="1">
        <text>ATP + protein L-histidine = ADP + protein N-phospho-L-histidine.</text>
        <dbReference type="EC" id="2.7.13.3"/>
    </reaction>
</comment>
<dbReference type="Gene3D" id="3.40.50.2300">
    <property type="match status" value="1"/>
</dbReference>
<dbReference type="PROSITE" id="PS50113">
    <property type="entry name" value="PAC"/>
    <property type="match status" value="1"/>
</dbReference>
<dbReference type="GO" id="GO:0005524">
    <property type="term" value="F:ATP binding"/>
    <property type="evidence" value="ECO:0007669"/>
    <property type="project" value="UniProtKB-KW"/>
</dbReference>
<evidence type="ECO:0000259" key="20">
    <source>
        <dbReference type="PROSITE" id="PS50109"/>
    </source>
</evidence>
<sequence length="1058" mass="118189">MRRPGVPTSLAFWVPVGVLLLCLAVLSLSTMVIYTGSRDASYSSHQSHANYLLMTLKRHVEVNLSSDRAEEIRHDLSVIGTVPEVISIVVADHTGRILFSNQFAEVGKSLQDIASLGSDKAIKAARSSNMPRLTFSADRTQLEAFQSFAMPSSTELRSTRLGIIYLHYNLALSEQALWRNIRFNLALMWICCGVLILVVMILLKKRVITPLGELARQASLLADGTYTHQKVESGFKEIATLTRTFNWAASAIREHITLLDNNQRELESRVKLRTAELQSANLNYEQAQKMARLGRWELELQSGLVHLSQEAYEILGASAAQPATVHTLFGHNDSASKAALQTMLDKQQQYHDFNYELYNNGVCRFIRLMAERYLDSNTGHYKLVGIVQDISEQMHKERSLIENQAMTRAIIDTAADAIIVINIHGEVQEFSPAAVDMFGYARDEVLGNNLRMLMPEPDRSNHDQYIQNYFDTGVKKVIGNKREVTARKKNGQCFPIDLAVAETKVGEVNYFTAIIRDITERKDTEKNLLEAIQAAQSATRAKSQFLANMSHEIRTPMHAITGLTHLALKMDASPKMHNYLKKIRYAADNLLVILNDILDISKIEAGKLSVESVPFRPKVLIEHICGLIAVRIEEKQLDFKVNLDSMLPQVLLGDSLRLSQILLNLLSNAVKFTPHYGSLSLQLAVKTLTESSAKIVFTVSDSGIGISQEQQQTLFTPFTQADASTTRQYGGTGLGLAISKNLVKLMDGRIWCESSQGKGTHFFVEIDFPIGELNAEPTPQIGTQIEQGALPEVLGGARVLLVEDNDINREIAQEILTDAGMQVLTAEHGKEALERLQETQVDLILMDCQMPVMDGYTATREIRKRSACREVPIIALTANVMQHDLQEIKACGMDDHIAKPINVELAYQKIYQWLSRKTTLRCHEAPVLSKPEPADTLSSMPISTQDKTESELLDIAQGLKHVNGNEAFYRKMSDKFIVAQEAFCTRLRERLQEEDIEEAARMAHTLKGQAGYLGLVRCAELAAQLEQAIEQQSPQQSNLILTLEEVLTRSSHLLRAAF</sequence>
<comment type="subcellular location">
    <subcellularLocation>
        <location evidence="2">Cell inner membrane</location>
        <topology evidence="2">Multi-pass membrane protein</topology>
    </subcellularLocation>
</comment>
<dbReference type="PROSITE" id="PS50885">
    <property type="entry name" value="HAMP"/>
    <property type="match status" value="1"/>
</dbReference>
<dbReference type="GO" id="GO:0000155">
    <property type="term" value="F:phosphorelay sensor kinase activity"/>
    <property type="evidence" value="ECO:0007669"/>
    <property type="project" value="InterPro"/>
</dbReference>
<dbReference type="PROSITE" id="PS50894">
    <property type="entry name" value="HPT"/>
    <property type="match status" value="1"/>
</dbReference>
<dbReference type="SMART" id="SM00388">
    <property type="entry name" value="HisKA"/>
    <property type="match status" value="1"/>
</dbReference>
<dbReference type="AlphaFoldDB" id="A0A5S3WPA8"/>
<dbReference type="CDD" id="cd16922">
    <property type="entry name" value="HATPase_EvgS-ArcB-TorS-like"/>
    <property type="match status" value="1"/>
</dbReference>
<dbReference type="InterPro" id="IPR003661">
    <property type="entry name" value="HisK_dim/P_dom"/>
</dbReference>
<keyword evidence="10" id="KW-0418">Kinase</keyword>
<keyword evidence="9" id="KW-0547">Nucleotide-binding</keyword>
<dbReference type="PANTHER" id="PTHR43047:SF72">
    <property type="entry name" value="OSMOSENSING HISTIDINE PROTEIN KINASE SLN1"/>
    <property type="match status" value="1"/>
</dbReference>
<dbReference type="GO" id="GO:0009927">
    <property type="term" value="F:histidine phosphotransfer kinase activity"/>
    <property type="evidence" value="ECO:0007669"/>
    <property type="project" value="TreeGrafter"/>
</dbReference>
<feature type="modified residue" description="Phosphohistidine" evidence="17">
    <location>
        <position position="1004"/>
    </location>
</feature>
<dbReference type="SMART" id="SM00091">
    <property type="entry name" value="PAS"/>
    <property type="match status" value="1"/>
</dbReference>
<evidence type="ECO:0000259" key="25">
    <source>
        <dbReference type="PROSITE" id="PS50894"/>
    </source>
</evidence>
<organism evidence="26 27">
    <name type="scientific">Pseudoalteromonas rubra</name>
    <dbReference type="NCBI Taxonomy" id="43658"/>
    <lineage>
        <taxon>Bacteria</taxon>
        <taxon>Pseudomonadati</taxon>
        <taxon>Pseudomonadota</taxon>
        <taxon>Gammaproteobacteria</taxon>
        <taxon>Alteromonadales</taxon>
        <taxon>Pseudoalteromonadaceae</taxon>
        <taxon>Pseudoalteromonas</taxon>
    </lineage>
</organism>
<evidence type="ECO:0000259" key="21">
    <source>
        <dbReference type="PROSITE" id="PS50110"/>
    </source>
</evidence>
<dbReference type="InterPro" id="IPR035965">
    <property type="entry name" value="PAS-like_dom_sf"/>
</dbReference>
<dbReference type="SMART" id="SM00448">
    <property type="entry name" value="REC"/>
    <property type="match status" value="1"/>
</dbReference>
<dbReference type="InterPro" id="IPR004358">
    <property type="entry name" value="Sig_transdc_His_kin-like_C"/>
</dbReference>
<keyword evidence="6 18" id="KW-0597">Phosphoprotein</keyword>
<dbReference type="SUPFAM" id="SSF47384">
    <property type="entry name" value="Homodimeric domain of signal transducing histidine kinase"/>
    <property type="match status" value="1"/>
</dbReference>
<dbReference type="Pfam" id="PF00512">
    <property type="entry name" value="HisKA"/>
    <property type="match status" value="1"/>
</dbReference>
<evidence type="ECO:0000256" key="6">
    <source>
        <dbReference type="ARBA" id="ARBA00022553"/>
    </source>
</evidence>
<dbReference type="OrthoDB" id="9810730at2"/>
<keyword evidence="5" id="KW-0997">Cell inner membrane</keyword>
<evidence type="ECO:0000313" key="27">
    <source>
        <dbReference type="Proteomes" id="UP000310249"/>
    </source>
</evidence>
<evidence type="ECO:0000256" key="3">
    <source>
        <dbReference type="ARBA" id="ARBA00012438"/>
    </source>
</evidence>
<dbReference type="EC" id="2.7.13.3" evidence="3"/>
<dbReference type="InterPro" id="IPR036641">
    <property type="entry name" value="HPT_dom_sf"/>
</dbReference>
<dbReference type="Pfam" id="PF02518">
    <property type="entry name" value="HATPase_c"/>
    <property type="match status" value="1"/>
</dbReference>
<dbReference type="NCBIfam" id="TIGR00229">
    <property type="entry name" value="sensory_box"/>
    <property type="match status" value="1"/>
</dbReference>
<evidence type="ECO:0000259" key="23">
    <source>
        <dbReference type="PROSITE" id="PS50113"/>
    </source>
</evidence>
<evidence type="ECO:0000256" key="12">
    <source>
        <dbReference type="ARBA" id="ARBA00022989"/>
    </source>
</evidence>
<evidence type="ECO:0000313" key="26">
    <source>
        <dbReference type="EMBL" id="TMP30367.1"/>
    </source>
</evidence>
<dbReference type="SUPFAM" id="SSF55785">
    <property type="entry name" value="PYP-like sensor domain (PAS domain)"/>
    <property type="match status" value="1"/>
</dbReference>
<evidence type="ECO:0000256" key="4">
    <source>
        <dbReference type="ARBA" id="ARBA00022475"/>
    </source>
</evidence>
<evidence type="ECO:0000256" key="16">
    <source>
        <dbReference type="ARBA" id="ARBA00070616"/>
    </source>
</evidence>
<evidence type="ECO:0000256" key="5">
    <source>
        <dbReference type="ARBA" id="ARBA00022519"/>
    </source>
</evidence>
<keyword evidence="8 19" id="KW-0812">Transmembrane</keyword>
<dbReference type="CDD" id="cd00130">
    <property type="entry name" value="PAS"/>
    <property type="match status" value="1"/>
</dbReference>
<keyword evidence="13" id="KW-0902">Two-component regulatory system</keyword>
<dbReference type="InterPro" id="IPR003660">
    <property type="entry name" value="HAMP_dom"/>
</dbReference>
<dbReference type="GO" id="GO:0006355">
    <property type="term" value="P:regulation of DNA-templated transcription"/>
    <property type="evidence" value="ECO:0007669"/>
    <property type="project" value="InterPro"/>
</dbReference>
<feature type="domain" description="HAMP" evidence="24">
    <location>
        <begin position="205"/>
        <end position="257"/>
    </location>
</feature>
<protein>
    <recommendedName>
        <fullName evidence="16">Sensor protein FixL</fullName>
        <ecNumber evidence="3">2.7.13.3</ecNumber>
    </recommendedName>
</protein>
<dbReference type="InterPro" id="IPR000014">
    <property type="entry name" value="PAS"/>
</dbReference>
<dbReference type="Pfam" id="PF00989">
    <property type="entry name" value="PAS"/>
    <property type="match status" value="1"/>
</dbReference>
<feature type="modified residue" description="4-aspartylphosphate" evidence="18">
    <location>
        <position position="847"/>
    </location>
</feature>
<gene>
    <name evidence="26" type="ORF">CWB99_06400</name>
</gene>
<dbReference type="EMBL" id="PNCI01000013">
    <property type="protein sequence ID" value="TMP30367.1"/>
    <property type="molecule type" value="Genomic_DNA"/>
</dbReference>
<evidence type="ECO:0000256" key="17">
    <source>
        <dbReference type="PROSITE-ProRule" id="PRU00110"/>
    </source>
</evidence>
<dbReference type="FunFam" id="3.30.565.10:FF:000010">
    <property type="entry name" value="Sensor histidine kinase RcsC"/>
    <property type="match status" value="1"/>
</dbReference>
<dbReference type="Proteomes" id="UP000310249">
    <property type="component" value="Unassembled WGS sequence"/>
</dbReference>
<evidence type="ECO:0000256" key="14">
    <source>
        <dbReference type="ARBA" id="ARBA00023136"/>
    </source>
</evidence>
<name>A0A5S3WPA8_9GAMM</name>
<evidence type="ECO:0000256" key="9">
    <source>
        <dbReference type="ARBA" id="ARBA00022741"/>
    </source>
</evidence>
<keyword evidence="7" id="KW-0808">Transferase</keyword>
<evidence type="ECO:0000256" key="13">
    <source>
        <dbReference type="ARBA" id="ARBA00023012"/>
    </source>
</evidence>
<dbReference type="InterPro" id="IPR003594">
    <property type="entry name" value="HATPase_dom"/>
</dbReference>
<dbReference type="Gene3D" id="6.10.340.10">
    <property type="match status" value="1"/>
</dbReference>
<dbReference type="InterPro" id="IPR001789">
    <property type="entry name" value="Sig_transdc_resp-reg_receiver"/>
</dbReference>
<comment type="function">
    <text evidence="15">Putative oxygen sensor; modulates the activity of FixJ, a transcriptional activator of nitrogen fixation fixK gene. FixL probably acts as a kinase that phosphorylates FixJ.</text>
</comment>
<dbReference type="InterPro" id="IPR008207">
    <property type="entry name" value="Sig_transdc_His_kin_Hpt_dom"/>
</dbReference>
<dbReference type="PROSITE" id="PS50112">
    <property type="entry name" value="PAS"/>
    <property type="match status" value="1"/>
</dbReference>
<dbReference type="PROSITE" id="PS50109">
    <property type="entry name" value="HIS_KIN"/>
    <property type="match status" value="1"/>
</dbReference>
<feature type="transmembrane region" description="Helical" evidence="19">
    <location>
        <begin position="183"/>
        <end position="203"/>
    </location>
</feature>
<dbReference type="InterPro" id="IPR005467">
    <property type="entry name" value="His_kinase_dom"/>
</dbReference>
<dbReference type="SMART" id="SM00086">
    <property type="entry name" value="PAC"/>
    <property type="match status" value="1"/>
</dbReference>
<dbReference type="FunFam" id="3.30.450.20:FF:000060">
    <property type="entry name" value="Sensor protein FixL"/>
    <property type="match status" value="1"/>
</dbReference>
<dbReference type="InterPro" id="IPR013767">
    <property type="entry name" value="PAS_fold"/>
</dbReference>
<feature type="domain" description="PAC" evidence="23">
    <location>
        <begin position="480"/>
        <end position="530"/>
    </location>
</feature>
<dbReference type="InterPro" id="IPR036890">
    <property type="entry name" value="HATPase_C_sf"/>
</dbReference>
<dbReference type="InterPro" id="IPR036097">
    <property type="entry name" value="HisK_dim/P_sf"/>
</dbReference>
<dbReference type="PANTHER" id="PTHR43047">
    <property type="entry name" value="TWO-COMPONENT HISTIDINE PROTEIN KINASE"/>
    <property type="match status" value="1"/>
</dbReference>
<reference evidence="27" key="2">
    <citation type="submission" date="2019-06" db="EMBL/GenBank/DDBJ databases">
        <title>Co-occurence of chitin degradation, pigmentation and bioactivity in marine Pseudoalteromonas.</title>
        <authorList>
            <person name="Sonnenschein E.C."/>
            <person name="Bech P.K."/>
        </authorList>
    </citation>
    <scope>NUCLEOTIDE SEQUENCE [LARGE SCALE GENOMIC DNA]</scope>
    <source>
        <strain evidence="27">S2676</strain>
    </source>
</reference>
<evidence type="ECO:0000259" key="24">
    <source>
        <dbReference type="PROSITE" id="PS50885"/>
    </source>
</evidence>
<feature type="domain" description="Response regulatory" evidence="21">
    <location>
        <begin position="798"/>
        <end position="914"/>
    </location>
</feature>
<dbReference type="Pfam" id="PF01627">
    <property type="entry name" value="Hpt"/>
    <property type="match status" value="1"/>
</dbReference>
<dbReference type="InterPro" id="IPR000700">
    <property type="entry name" value="PAS-assoc_C"/>
</dbReference>
<dbReference type="Gene3D" id="1.20.120.160">
    <property type="entry name" value="HPT domain"/>
    <property type="match status" value="1"/>
</dbReference>
<dbReference type="Gene3D" id="3.30.450.20">
    <property type="entry name" value="PAS domain"/>
    <property type="match status" value="2"/>
</dbReference>
<dbReference type="SMART" id="SM00387">
    <property type="entry name" value="HATPase_c"/>
    <property type="match status" value="1"/>
</dbReference>
<evidence type="ECO:0000256" key="2">
    <source>
        <dbReference type="ARBA" id="ARBA00004429"/>
    </source>
</evidence>
<evidence type="ECO:0000256" key="1">
    <source>
        <dbReference type="ARBA" id="ARBA00000085"/>
    </source>
</evidence>
<dbReference type="InterPro" id="IPR001610">
    <property type="entry name" value="PAC"/>
</dbReference>
<feature type="domain" description="HPt" evidence="25">
    <location>
        <begin position="965"/>
        <end position="1057"/>
    </location>
</feature>
<evidence type="ECO:0000256" key="10">
    <source>
        <dbReference type="ARBA" id="ARBA00022777"/>
    </source>
</evidence>
<dbReference type="GO" id="GO:0005886">
    <property type="term" value="C:plasma membrane"/>
    <property type="evidence" value="ECO:0007669"/>
    <property type="project" value="UniProtKB-SubCell"/>
</dbReference>
<dbReference type="Gene3D" id="3.30.565.10">
    <property type="entry name" value="Histidine kinase-like ATPase, C-terminal domain"/>
    <property type="match status" value="1"/>
</dbReference>
<keyword evidence="11" id="KW-0067">ATP-binding</keyword>
<evidence type="ECO:0000256" key="18">
    <source>
        <dbReference type="PROSITE-ProRule" id="PRU00169"/>
    </source>
</evidence>
<dbReference type="InterPro" id="IPR011006">
    <property type="entry name" value="CheY-like_superfamily"/>
</dbReference>
<evidence type="ECO:0000256" key="15">
    <source>
        <dbReference type="ARBA" id="ARBA00059827"/>
    </source>
</evidence>
<evidence type="ECO:0000256" key="11">
    <source>
        <dbReference type="ARBA" id="ARBA00022840"/>
    </source>
</evidence>
<dbReference type="Pfam" id="PF00072">
    <property type="entry name" value="Response_reg"/>
    <property type="match status" value="1"/>
</dbReference>
<dbReference type="CDD" id="cd17546">
    <property type="entry name" value="REC_hyHK_CKI1_RcsC-like"/>
    <property type="match status" value="1"/>
</dbReference>
<dbReference type="PROSITE" id="PS50110">
    <property type="entry name" value="RESPONSE_REGULATORY"/>
    <property type="match status" value="1"/>
</dbReference>
<proteinExistence type="predicted"/>
<feature type="transmembrane region" description="Helical" evidence="19">
    <location>
        <begin position="12"/>
        <end position="34"/>
    </location>
</feature>
<dbReference type="SUPFAM" id="SSF52172">
    <property type="entry name" value="CheY-like"/>
    <property type="match status" value="1"/>
</dbReference>
<feature type="domain" description="Histidine kinase" evidence="20">
    <location>
        <begin position="548"/>
        <end position="770"/>
    </location>
</feature>
<dbReference type="PRINTS" id="PR00344">
    <property type="entry name" value="BCTRLSENSOR"/>
</dbReference>
<dbReference type="SUPFAM" id="SSF47226">
    <property type="entry name" value="Histidine-containing phosphotransfer domain, HPT domain"/>
    <property type="match status" value="1"/>
</dbReference>
<feature type="domain" description="PAS" evidence="22">
    <location>
        <begin position="403"/>
        <end position="473"/>
    </location>
</feature>
<dbReference type="SUPFAM" id="SSF55874">
    <property type="entry name" value="ATPase domain of HSP90 chaperone/DNA topoisomerase II/histidine kinase"/>
    <property type="match status" value="1"/>
</dbReference>
<evidence type="ECO:0000256" key="7">
    <source>
        <dbReference type="ARBA" id="ARBA00022679"/>
    </source>
</evidence>
<keyword evidence="4" id="KW-1003">Cell membrane</keyword>
<accession>A0A5S3WPA8</accession>
<evidence type="ECO:0000259" key="22">
    <source>
        <dbReference type="PROSITE" id="PS50112"/>
    </source>
</evidence>